<protein>
    <submittedName>
        <fullName evidence="1">Uncharacterized protein</fullName>
    </submittedName>
</protein>
<dbReference type="AlphaFoldDB" id="A0A699RNI6"/>
<proteinExistence type="predicted"/>
<sequence>MPECIVPFGVDMFVLIDAQSAYNTAKSTRLPNYPLSGIGYCSGQIMPVNLSHKLLFSNQIFRLAKVILNSAGGIPGPPFISASGCCSLNLSASF</sequence>
<accession>A0A699RNI6</accession>
<gene>
    <name evidence="1" type="ORF">Tci_859575</name>
</gene>
<evidence type="ECO:0000313" key="1">
    <source>
        <dbReference type="EMBL" id="GFC87605.1"/>
    </source>
</evidence>
<organism evidence="1">
    <name type="scientific">Tanacetum cinerariifolium</name>
    <name type="common">Dalmatian daisy</name>
    <name type="synonym">Chrysanthemum cinerariifolium</name>
    <dbReference type="NCBI Taxonomy" id="118510"/>
    <lineage>
        <taxon>Eukaryota</taxon>
        <taxon>Viridiplantae</taxon>
        <taxon>Streptophyta</taxon>
        <taxon>Embryophyta</taxon>
        <taxon>Tracheophyta</taxon>
        <taxon>Spermatophyta</taxon>
        <taxon>Magnoliopsida</taxon>
        <taxon>eudicotyledons</taxon>
        <taxon>Gunneridae</taxon>
        <taxon>Pentapetalae</taxon>
        <taxon>asterids</taxon>
        <taxon>campanulids</taxon>
        <taxon>Asterales</taxon>
        <taxon>Asteraceae</taxon>
        <taxon>Asteroideae</taxon>
        <taxon>Anthemideae</taxon>
        <taxon>Anthemidinae</taxon>
        <taxon>Tanacetum</taxon>
    </lineage>
</organism>
<dbReference type="EMBL" id="BKCJ011111130">
    <property type="protein sequence ID" value="GFC87605.1"/>
    <property type="molecule type" value="Genomic_DNA"/>
</dbReference>
<reference evidence="1" key="1">
    <citation type="journal article" date="2019" name="Sci. Rep.">
        <title>Draft genome of Tanacetum cinerariifolium, the natural source of mosquito coil.</title>
        <authorList>
            <person name="Yamashiro T."/>
            <person name="Shiraishi A."/>
            <person name="Satake H."/>
            <person name="Nakayama K."/>
        </authorList>
    </citation>
    <scope>NUCLEOTIDE SEQUENCE</scope>
</reference>
<name>A0A699RNI6_TANCI</name>
<comment type="caution">
    <text evidence="1">The sequence shown here is derived from an EMBL/GenBank/DDBJ whole genome shotgun (WGS) entry which is preliminary data.</text>
</comment>